<dbReference type="Gene3D" id="3.30.565.10">
    <property type="entry name" value="Histidine kinase-like ATPase, C-terminal domain"/>
    <property type="match status" value="1"/>
</dbReference>
<evidence type="ECO:0000313" key="4">
    <source>
        <dbReference type="Proteomes" id="UP000651728"/>
    </source>
</evidence>
<keyword evidence="4" id="KW-1185">Reference proteome</keyword>
<protein>
    <recommendedName>
        <fullName evidence="2">Histidine kinase/HSP90-like ATPase domain-containing protein</fullName>
    </recommendedName>
</protein>
<organism evidence="3 4">
    <name type="scientific">Microbispora amethystogenes</name>
    <dbReference type="NCBI Taxonomy" id="1427754"/>
    <lineage>
        <taxon>Bacteria</taxon>
        <taxon>Bacillati</taxon>
        <taxon>Actinomycetota</taxon>
        <taxon>Actinomycetes</taxon>
        <taxon>Streptosporangiales</taxon>
        <taxon>Streptosporangiaceae</taxon>
        <taxon>Microbispora</taxon>
    </lineage>
</organism>
<keyword evidence="1" id="KW-0723">Serine/threonine-protein kinase</keyword>
<dbReference type="SUPFAM" id="SSF55874">
    <property type="entry name" value="ATPase domain of HSP90 chaperone/DNA topoisomerase II/histidine kinase"/>
    <property type="match status" value="1"/>
</dbReference>
<feature type="domain" description="Histidine kinase/HSP90-like ATPase" evidence="2">
    <location>
        <begin position="29"/>
        <end position="110"/>
    </location>
</feature>
<dbReference type="CDD" id="cd16936">
    <property type="entry name" value="HATPase_RsbW-like"/>
    <property type="match status" value="1"/>
</dbReference>
<name>A0ABQ4FFL8_9ACTN</name>
<gene>
    <name evidence="3" type="ORF">Mam01_37570</name>
</gene>
<dbReference type="InterPro" id="IPR050267">
    <property type="entry name" value="Anti-sigma-factor_SerPK"/>
</dbReference>
<dbReference type="EMBL" id="BOOB01000026">
    <property type="protein sequence ID" value="GIH33593.1"/>
    <property type="molecule type" value="Genomic_DNA"/>
</dbReference>
<sequence>MNVQIMDRADISTAATAVYTYPVSHSFQAVGGARRRARDVLAEWGLSRDTAEDAVLVISELVTNAVLHALPPAELRLSLHGDVVRVEVGDSGAAPMWPGSAPASDERGRGGDVVEALALSHGADVRSDSATYWAELPAC</sequence>
<dbReference type="InterPro" id="IPR003594">
    <property type="entry name" value="HATPase_dom"/>
</dbReference>
<dbReference type="PANTHER" id="PTHR35526">
    <property type="entry name" value="ANTI-SIGMA-F FACTOR RSBW-RELATED"/>
    <property type="match status" value="1"/>
</dbReference>
<keyword evidence="1" id="KW-0418">Kinase</keyword>
<evidence type="ECO:0000256" key="1">
    <source>
        <dbReference type="ARBA" id="ARBA00022527"/>
    </source>
</evidence>
<evidence type="ECO:0000313" key="3">
    <source>
        <dbReference type="EMBL" id="GIH33593.1"/>
    </source>
</evidence>
<reference evidence="3 4" key="1">
    <citation type="submission" date="2021-01" db="EMBL/GenBank/DDBJ databases">
        <title>Whole genome shotgun sequence of Microbispora amethystogenes NBRC 101907.</title>
        <authorList>
            <person name="Komaki H."/>
            <person name="Tamura T."/>
        </authorList>
    </citation>
    <scope>NUCLEOTIDE SEQUENCE [LARGE SCALE GENOMIC DNA]</scope>
    <source>
        <strain evidence="3 4">NBRC 101907</strain>
    </source>
</reference>
<dbReference type="Proteomes" id="UP000651728">
    <property type="component" value="Unassembled WGS sequence"/>
</dbReference>
<proteinExistence type="predicted"/>
<accession>A0ABQ4FFL8</accession>
<evidence type="ECO:0000259" key="2">
    <source>
        <dbReference type="Pfam" id="PF13581"/>
    </source>
</evidence>
<dbReference type="PANTHER" id="PTHR35526:SF3">
    <property type="entry name" value="ANTI-SIGMA-F FACTOR RSBW"/>
    <property type="match status" value="1"/>
</dbReference>
<dbReference type="Pfam" id="PF13581">
    <property type="entry name" value="HATPase_c_2"/>
    <property type="match status" value="1"/>
</dbReference>
<comment type="caution">
    <text evidence="3">The sequence shown here is derived from an EMBL/GenBank/DDBJ whole genome shotgun (WGS) entry which is preliminary data.</text>
</comment>
<keyword evidence="1" id="KW-0808">Transferase</keyword>
<dbReference type="InterPro" id="IPR036890">
    <property type="entry name" value="HATPase_C_sf"/>
</dbReference>